<evidence type="ECO:0000256" key="1">
    <source>
        <dbReference type="SAM" id="MobiDB-lite"/>
    </source>
</evidence>
<gene>
    <name evidence="2" type="primary">Aldh16a1</name>
    <name evidence="2" type="ORF">POSRUF_R14619</name>
</gene>
<feature type="compositionally biased region" description="Basic and acidic residues" evidence="1">
    <location>
        <begin position="59"/>
        <end position="76"/>
    </location>
</feature>
<reference evidence="2 3" key="1">
    <citation type="submission" date="2019-09" db="EMBL/GenBank/DDBJ databases">
        <title>Bird 10,000 Genomes (B10K) Project - Family phase.</title>
        <authorList>
            <person name="Zhang G."/>
        </authorList>
    </citation>
    <scope>NUCLEOTIDE SEQUENCE [LARGE SCALE GENOMIC DNA]</scope>
    <source>
        <strain evidence="2">B10K-DU-002-71</strain>
        <tissue evidence="2">Muscle</tissue>
    </source>
</reference>
<feature type="compositionally biased region" description="Gly residues" evidence="1">
    <location>
        <begin position="77"/>
        <end position="91"/>
    </location>
</feature>
<dbReference type="AlphaFoldDB" id="A0A7L2TVV4"/>
<evidence type="ECO:0000313" key="3">
    <source>
        <dbReference type="Proteomes" id="UP000583496"/>
    </source>
</evidence>
<evidence type="ECO:0000313" key="2">
    <source>
        <dbReference type="EMBL" id="NXS37158.1"/>
    </source>
</evidence>
<feature type="non-terminal residue" evidence="2">
    <location>
        <position position="226"/>
    </location>
</feature>
<organism evidence="2 3">
    <name type="scientific">Pomatostomus ruficeps</name>
    <name type="common">Chestnut-crowned babbler</name>
    <dbReference type="NCBI Taxonomy" id="9176"/>
    <lineage>
        <taxon>Eukaryota</taxon>
        <taxon>Metazoa</taxon>
        <taxon>Chordata</taxon>
        <taxon>Craniata</taxon>
        <taxon>Vertebrata</taxon>
        <taxon>Euteleostomi</taxon>
        <taxon>Archelosauria</taxon>
        <taxon>Archosauria</taxon>
        <taxon>Dinosauria</taxon>
        <taxon>Saurischia</taxon>
        <taxon>Theropoda</taxon>
        <taxon>Coelurosauria</taxon>
        <taxon>Aves</taxon>
        <taxon>Neognathae</taxon>
        <taxon>Neoaves</taxon>
        <taxon>Telluraves</taxon>
        <taxon>Australaves</taxon>
        <taxon>Passeriformes</taxon>
        <taxon>Sylvioidea</taxon>
        <taxon>Timaliidae</taxon>
        <taxon>Pomatostomus</taxon>
    </lineage>
</organism>
<protein>
    <submittedName>
        <fullName evidence="2">A16A1 dehydrogenase</fullName>
    </submittedName>
</protein>
<feature type="non-terminal residue" evidence="2">
    <location>
        <position position="1"/>
    </location>
</feature>
<proteinExistence type="predicted"/>
<name>A0A7L2TVV4_POMRU</name>
<keyword evidence="3" id="KW-1185">Reference proteome</keyword>
<feature type="region of interest" description="Disordered" evidence="1">
    <location>
        <begin position="54"/>
        <end position="91"/>
    </location>
</feature>
<dbReference type="Proteomes" id="UP000583496">
    <property type="component" value="Unassembled WGS sequence"/>
</dbReference>
<accession>A0A7L2TVV4</accession>
<sequence length="226" mass="22592">MAALAALGAPPVPQIFATMEEGPMPGGINPGEAWLESHGRSLGHFVGGTWLKPPGRTSLECREATGGTGRDREGTRRGQGPGPGWGPGLESGFGVRVRGQGLGQGWGHGLGTVLAAVLDGDRRGTMGALLSLAGGRPLCQTLGADLDLGLRLLQAPAGGAQLGPPGLEGWTPLGVVAVVLGGPCSLPALLWKLGPLLAMGECRGDSWGLGDSLGTLGTTGDSGDKG</sequence>
<comment type="caution">
    <text evidence="2">The sequence shown here is derived from an EMBL/GenBank/DDBJ whole genome shotgun (WGS) entry which is preliminary data.</text>
</comment>
<dbReference type="EMBL" id="VYZT01057931">
    <property type="protein sequence ID" value="NXS37158.1"/>
    <property type="molecule type" value="Genomic_DNA"/>
</dbReference>
<dbReference type="OrthoDB" id="310895at2759"/>